<dbReference type="PANTHER" id="PTHR43677">
    <property type="entry name" value="SHORT-CHAIN DEHYDROGENASE/REDUCTASE"/>
    <property type="match status" value="1"/>
</dbReference>
<dbReference type="Gene3D" id="3.40.50.720">
    <property type="entry name" value="NAD(P)-binding Rossmann-like Domain"/>
    <property type="match status" value="1"/>
</dbReference>
<accession>A0A8J3UWW1</accession>
<dbReference type="Pfam" id="PF00107">
    <property type="entry name" value="ADH_zinc_N"/>
    <property type="match status" value="1"/>
</dbReference>
<comment type="caution">
    <text evidence="3">The sequence shown here is derived from an EMBL/GenBank/DDBJ whole genome shotgun (WGS) entry which is preliminary data.</text>
</comment>
<dbReference type="InterPro" id="IPR051397">
    <property type="entry name" value="Zn-ADH-like_protein"/>
</dbReference>
<dbReference type="InterPro" id="IPR002347">
    <property type="entry name" value="SDR_fam"/>
</dbReference>
<evidence type="ECO:0000256" key="1">
    <source>
        <dbReference type="SAM" id="MobiDB-lite"/>
    </source>
</evidence>
<dbReference type="PRINTS" id="PR00081">
    <property type="entry name" value="GDHRDH"/>
</dbReference>
<dbReference type="GO" id="GO:0016491">
    <property type="term" value="F:oxidoreductase activity"/>
    <property type="evidence" value="ECO:0007669"/>
    <property type="project" value="TreeGrafter"/>
</dbReference>
<dbReference type="Gene3D" id="3.90.180.10">
    <property type="entry name" value="Medium-chain alcohol dehydrogenases, catalytic domain"/>
    <property type="match status" value="1"/>
</dbReference>
<proteinExistence type="predicted"/>
<dbReference type="PANTHER" id="PTHR43677:SF4">
    <property type="entry name" value="QUINONE OXIDOREDUCTASE-LIKE PROTEIN 2"/>
    <property type="match status" value="1"/>
</dbReference>
<organism evidence="3 4">
    <name type="scientific">Planotetraspora silvatica</name>
    <dbReference type="NCBI Taxonomy" id="234614"/>
    <lineage>
        <taxon>Bacteria</taxon>
        <taxon>Bacillati</taxon>
        <taxon>Actinomycetota</taxon>
        <taxon>Actinomycetes</taxon>
        <taxon>Streptosporangiales</taxon>
        <taxon>Streptosporangiaceae</taxon>
        <taxon>Planotetraspora</taxon>
    </lineage>
</organism>
<dbReference type="Proteomes" id="UP000644610">
    <property type="component" value="Unassembled WGS sequence"/>
</dbReference>
<dbReference type="EMBL" id="BOOQ01000046">
    <property type="protein sequence ID" value="GII49904.1"/>
    <property type="molecule type" value="Genomic_DNA"/>
</dbReference>
<reference evidence="3" key="1">
    <citation type="submission" date="2021-01" db="EMBL/GenBank/DDBJ databases">
        <title>Whole genome shotgun sequence of Planotetraspora silvatica NBRC 100141.</title>
        <authorList>
            <person name="Komaki H."/>
            <person name="Tamura T."/>
        </authorList>
    </citation>
    <scope>NUCLEOTIDE SEQUENCE</scope>
    <source>
        <strain evidence="3">NBRC 100141</strain>
    </source>
</reference>
<evidence type="ECO:0000259" key="2">
    <source>
        <dbReference type="Pfam" id="PF00107"/>
    </source>
</evidence>
<evidence type="ECO:0000313" key="3">
    <source>
        <dbReference type="EMBL" id="GII49904.1"/>
    </source>
</evidence>
<protein>
    <recommendedName>
        <fullName evidence="2">Alcohol dehydrogenase-like C-terminal domain-containing protein</fullName>
    </recommendedName>
</protein>
<evidence type="ECO:0000313" key="4">
    <source>
        <dbReference type="Proteomes" id="UP000644610"/>
    </source>
</evidence>
<sequence length="212" mass="21171">MPVPTDLADAAALPLAGITALCTLRAGGPILGKRVLVTGASGGVGRMAVQLAALGGAHVIAFVGSPVRGEGLAGLGAHEVLVGLDGVDKPVDLVLDNVGGSQLVSAWNLLAPGGGLQSIGWASGEPAEFPPYSTFALGPARTLSSFGDAANVGPDLATLVDLLTAGRLTVGIGWRGPMGPRRRSRLQPPGGGQGRPRCGTVRLLSVSRPVGR</sequence>
<keyword evidence="4" id="KW-1185">Reference proteome</keyword>
<dbReference type="SUPFAM" id="SSF51735">
    <property type="entry name" value="NAD(P)-binding Rossmann-fold domains"/>
    <property type="match status" value="1"/>
</dbReference>
<gene>
    <name evidence="3" type="ORF">Psi02_63280</name>
</gene>
<dbReference type="AlphaFoldDB" id="A0A8J3UWW1"/>
<dbReference type="InterPro" id="IPR013149">
    <property type="entry name" value="ADH-like_C"/>
</dbReference>
<name>A0A8J3UWW1_9ACTN</name>
<feature type="domain" description="Alcohol dehydrogenase-like C-terminal" evidence="2">
    <location>
        <begin position="43"/>
        <end position="137"/>
    </location>
</feature>
<feature type="region of interest" description="Disordered" evidence="1">
    <location>
        <begin position="177"/>
        <end position="199"/>
    </location>
</feature>
<dbReference type="InterPro" id="IPR036291">
    <property type="entry name" value="NAD(P)-bd_dom_sf"/>
</dbReference>